<evidence type="ECO:0000256" key="1">
    <source>
        <dbReference type="SAM" id="Phobius"/>
    </source>
</evidence>
<keyword evidence="1" id="KW-1133">Transmembrane helix</keyword>
<gene>
    <name evidence="2" type="ORF">ILYODFUR_026790</name>
</gene>
<keyword evidence="1" id="KW-0812">Transmembrane</keyword>
<sequence length="107" mass="11698">MGHCASHSCALLTESTHRSPIACNWWVAGSNPCSVSLGQQDTSPDLPADGGQWAGWRLCMAASLLSVCHRTVVATLCIYNIYIVLLDTLLFIFKKDFKAYPSIGCYK</sequence>
<keyword evidence="1" id="KW-0472">Membrane</keyword>
<protein>
    <submittedName>
        <fullName evidence="2">Uncharacterized protein</fullName>
    </submittedName>
</protein>
<dbReference type="EMBL" id="JAHRIQ010003437">
    <property type="protein sequence ID" value="MEQ2222477.1"/>
    <property type="molecule type" value="Genomic_DNA"/>
</dbReference>
<feature type="transmembrane region" description="Helical" evidence="1">
    <location>
        <begin position="72"/>
        <end position="93"/>
    </location>
</feature>
<proteinExistence type="predicted"/>
<evidence type="ECO:0000313" key="2">
    <source>
        <dbReference type="EMBL" id="MEQ2222477.1"/>
    </source>
</evidence>
<name>A0ABV0SR86_9TELE</name>
<comment type="caution">
    <text evidence="2">The sequence shown here is derived from an EMBL/GenBank/DDBJ whole genome shotgun (WGS) entry which is preliminary data.</text>
</comment>
<reference evidence="2 3" key="1">
    <citation type="submission" date="2021-06" db="EMBL/GenBank/DDBJ databases">
        <authorList>
            <person name="Palmer J.M."/>
        </authorList>
    </citation>
    <scope>NUCLEOTIDE SEQUENCE [LARGE SCALE GENOMIC DNA]</scope>
    <source>
        <strain evidence="3">if_2019</strain>
        <tissue evidence="2">Muscle</tissue>
    </source>
</reference>
<accession>A0ABV0SR86</accession>
<keyword evidence="3" id="KW-1185">Reference proteome</keyword>
<organism evidence="2 3">
    <name type="scientific">Ilyodon furcidens</name>
    <name type="common">goldbreast splitfin</name>
    <dbReference type="NCBI Taxonomy" id="33524"/>
    <lineage>
        <taxon>Eukaryota</taxon>
        <taxon>Metazoa</taxon>
        <taxon>Chordata</taxon>
        <taxon>Craniata</taxon>
        <taxon>Vertebrata</taxon>
        <taxon>Euteleostomi</taxon>
        <taxon>Actinopterygii</taxon>
        <taxon>Neopterygii</taxon>
        <taxon>Teleostei</taxon>
        <taxon>Neoteleostei</taxon>
        <taxon>Acanthomorphata</taxon>
        <taxon>Ovalentaria</taxon>
        <taxon>Atherinomorphae</taxon>
        <taxon>Cyprinodontiformes</taxon>
        <taxon>Goodeidae</taxon>
        <taxon>Ilyodon</taxon>
    </lineage>
</organism>
<dbReference type="Proteomes" id="UP001482620">
    <property type="component" value="Unassembled WGS sequence"/>
</dbReference>
<evidence type="ECO:0000313" key="3">
    <source>
        <dbReference type="Proteomes" id="UP001482620"/>
    </source>
</evidence>